<feature type="transmembrane region" description="Helical" evidence="1">
    <location>
        <begin position="20"/>
        <end position="35"/>
    </location>
</feature>
<organism evidence="2 3">
    <name type="scientific">Fusarium oligoseptatum</name>
    <dbReference type="NCBI Taxonomy" id="2604345"/>
    <lineage>
        <taxon>Eukaryota</taxon>
        <taxon>Fungi</taxon>
        <taxon>Dikarya</taxon>
        <taxon>Ascomycota</taxon>
        <taxon>Pezizomycotina</taxon>
        <taxon>Sordariomycetes</taxon>
        <taxon>Hypocreomycetidae</taxon>
        <taxon>Hypocreales</taxon>
        <taxon>Nectriaceae</taxon>
        <taxon>Fusarium</taxon>
        <taxon>Fusarium solani species complex</taxon>
    </lineage>
</organism>
<comment type="caution">
    <text evidence="2">The sequence shown here is derived from an EMBL/GenBank/DDBJ whole genome shotgun (WGS) entry which is preliminary data.</text>
</comment>
<keyword evidence="1" id="KW-0472">Membrane</keyword>
<evidence type="ECO:0000313" key="2">
    <source>
        <dbReference type="EMBL" id="RSM08159.1"/>
    </source>
</evidence>
<keyword evidence="1" id="KW-0812">Transmembrane</keyword>
<reference evidence="2 3" key="1">
    <citation type="submission" date="2017-06" db="EMBL/GenBank/DDBJ databases">
        <title>Comparative genomic analysis of Ambrosia Fusariam Clade fungi.</title>
        <authorList>
            <person name="Stajich J.E."/>
            <person name="Carrillo J."/>
            <person name="Kijimoto T."/>
            <person name="Eskalen A."/>
            <person name="O'Donnell K."/>
            <person name="Kasson M."/>
        </authorList>
    </citation>
    <scope>NUCLEOTIDE SEQUENCE [LARGE SCALE GENOMIC DNA]</scope>
    <source>
        <strain evidence="2 3">NRRL62579</strain>
    </source>
</reference>
<name>A0A428U1I5_9HYPO</name>
<evidence type="ECO:0000313" key="3">
    <source>
        <dbReference type="Proteomes" id="UP000287144"/>
    </source>
</evidence>
<sequence>MAQSGGLLRAVLEDTPHPRLVLLSIVCIIFVLLWLRRLNISAMRKIPGPLHLKLSTATVKYHEFCLSSDGLITLAAAQSLLNQFSNAAVYSFALGNEEWEDETTWRLISGTVDEHDGSCQVHHFVDVEESLGVARVAVGHVEVKVMGDK</sequence>
<dbReference type="Proteomes" id="UP000287144">
    <property type="component" value="Unassembled WGS sequence"/>
</dbReference>
<dbReference type="AlphaFoldDB" id="A0A428U1I5"/>
<evidence type="ECO:0000256" key="1">
    <source>
        <dbReference type="SAM" id="Phobius"/>
    </source>
</evidence>
<keyword evidence="1" id="KW-1133">Transmembrane helix</keyword>
<dbReference type="EMBL" id="NKCK01000036">
    <property type="protein sequence ID" value="RSM08159.1"/>
    <property type="molecule type" value="Genomic_DNA"/>
</dbReference>
<gene>
    <name evidence="2" type="ORF">CEP52_004894</name>
</gene>
<accession>A0A428U1I5</accession>
<protein>
    <submittedName>
        <fullName evidence="2">Uncharacterized protein</fullName>
    </submittedName>
</protein>
<keyword evidence="3" id="KW-1185">Reference proteome</keyword>
<proteinExistence type="predicted"/>